<dbReference type="AlphaFoldDB" id="A0AAD9KL61"/>
<gene>
    <name evidence="2" type="ORF">NP493_867g01003</name>
</gene>
<dbReference type="Pfam" id="PF17921">
    <property type="entry name" value="Integrase_H2C2"/>
    <property type="match status" value="1"/>
</dbReference>
<sequence>MQRLRRYDLKLEFKPEKYLIVADTLSRAFDRSVKKSNTEEEIKAHTDMIRQNAQVSDPMWEKIATHTKDDEELKDVLNAVHFGWESDHAQSLKPYYHFRGDITEIDGVLVKGPKVIIPKTLQGDMLKKIHEGHLGIEKCQARARQVMYWPNINNDIENHIGRCGTCQKHRYKQAKEPMGQHEIPEKPWRKLARSRLIHAVWQELLDGCRLYIKLPRSGQIRRSVVHKHHKSHEIHHGKTRSSFCGCVR</sequence>
<dbReference type="InterPro" id="IPR050951">
    <property type="entry name" value="Retrovirus_Pol_polyprotein"/>
</dbReference>
<dbReference type="InterPro" id="IPR041588">
    <property type="entry name" value="Integrase_H2C2"/>
</dbReference>
<dbReference type="Gene3D" id="1.10.340.70">
    <property type="match status" value="1"/>
</dbReference>
<comment type="caution">
    <text evidence="2">The sequence shown here is derived from an EMBL/GenBank/DDBJ whole genome shotgun (WGS) entry which is preliminary data.</text>
</comment>
<dbReference type="EMBL" id="JAODUO010000871">
    <property type="protein sequence ID" value="KAK2173491.1"/>
    <property type="molecule type" value="Genomic_DNA"/>
</dbReference>
<organism evidence="2 3">
    <name type="scientific">Ridgeia piscesae</name>
    <name type="common">Tubeworm</name>
    <dbReference type="NCBI Taxonomy" id="27915"/>
    <lineage>
        <taxon>Eukaryota</taxon>
        <taxon>Metazoa</taxon>
        <taxon>Spiralia</taxon>
        <taxon>Lophotrochozoa</taxon>
        <taxon>Annelida</taxon>
        <taxon>Polychaeta</taxon>
        <taxon>Sedentaria</taxon>
        <taxon>Canalipalpata</taxon>
        <taxon>Sabellida</taxon>
        <taxon>Siboglinidae</taxon>
        <taxon>Ridgeia</taxon>
    </lineage>
</organism>
<evidence type="ECO:0000313" key="3">
    <source>
        <dbReference type="Proteomes" id="UP001209878"/>
    </source>
</evidence>
<evidence type="ECO:0000259" key="1">
    <source>
        <dbReference type="Pfam" id="PF17921"/>
    </source>
</evidence>
<protein>
    <recommendedName>
        <fullName evidence="1">Integrase zinc-binding domain-containing protein</fullName>
    </recommendedName>
</protein>
<dbReference type="PANTHER" id="PTHR37984">
    <property type="entry name" value="PROTEIN CBG26694"/>
    <property type="match status" value="1"/>
</dbReference>
<keyword evidence="3" id="KW-1185">Reference proteome</keyword>
<dbReference type="PANTHER" id="PTHR37984:SF5">
    <property type="entry name" value="PROTEIN NYNRIN-LIKE"/>
    <property type="match status" value="1"/>
</dbReference>
<name>A0AAD9KL61_RIDPI</name>
<evidence type="ECO:0000313" key="2">
    <source>
        <dbReference type="EMBL" id="KAK2173491.1"/>
    </source>
</evidence>
<proteinExistence type="predicted"/>
<dbReference type="FunFam" id="1.10.340.70:FF:000003">
    <property type="entry name" value="Protein CBG25708"/>
    <property type="match status" value="1"/>
</dbReference>
<reference evidence="2" key="1">
    <citation type="journal article" date="2023" name="Mol. Biol. Evol.">
        <title>Third-Generation Sequencing Reveals the Adaptive Role of the Epigenome in Three Deep-Sea Polychaetes.</title>
        <authorList>
            <person name="Perez M."/>
            <person name="Aroh O."/>
            <person name="Sun Y."/>
            <person name="Lan Y."/>
            <person name="Juniper S.K."/>
            <person name="Young C.R."/>
            <person name="Angers B."/>
            <person name="Qian P.Y."/>
        </authorList>
    </citation>
    <scope>NUCLEOTIDE SEQUENCE</scope>
    <source>
        <strain evidence="2">R07B-5</strain>
    </source>
</reference>
<dbReference type="Proteomes" id="UP001209878">
    <property type="component" value="Unassembled WGS sequence"/>
</dbReference>
<feature type="domain" description="Integrase zinc-binding" evidence="1">
    <location>
        <begin position="117"/>
        <end position="170"/>
    </location>
</feature>
<accession>A0AAD9KL61</accession>